<protein>
    <submittedName>
        <fullName evidence="2">Uncharacterized protein</fullName>
    </submittedName>
</protein>
<sequence>MLLLLVCGSGLWILGILGDDQGWWTDRPFFINFVSSLTAACFGIPFAMLVLRYLQSVQRIRAESLSDLRNALIAMSTSLDEVIGKSLADRLESGLREARELYDTAHGAEGAGTAREWQKVLGAIVRLWTVWHPDSESDANVRQLTDLWKGAHEGAKARIIQAGLPPLENANLAKVDQCLDRLWSALSSANPADRYSALERDFPTGRTSSSNIRSFLTRYENLVARFGDLRRAIDAALVASL</sequence>
<keyword evidence="1" id="KW-1133">Transmembrane helix</keyword>
<accession>A0A3D9ZQC0</accession>
<dbReference type="AlphaFoldDB" id="A0A3D9ZQC0"/>
<gene>
    <name evidence="2" type="ORF">DFJ67_1803</name>
</gene>
<dbReference type="EMBL" id="QUMQ01000001">
    <property type="protein sequence ID" value="REF95840.1"/>
    <property type="molecule type" value="Genomic_DNA"/>
</dbReference>
<reference evidence="2 3" key="1">
    <citation type="submission" date="2018-08" db="EMBL/GenBank/DDBJ databases">
        <title>Sequencing the genomes of 1000 actinobacteria strains.</title>
        <authorList>
            <person name="Klenk H.-P."/>
        </authorList>
    </citation>
    <scope>NUCLEOTIDE SEQUENCE [LARGE SCALE GENOMIC DNA]</scope>
    <source>
        <strain evidence="2 3">DSM 44099</strain>
    </source>
</reference>
<comment type="caution">
    <text evidence="2">The sequence shown here is derived from an EMBL/GenBank/DDBJ whole genome shotgun (WGS) entry which is preliminary data.</text>
</comment>
<feature type="transmembrane region" description="Helical" evidence="1">
    <location>
        <begin position="28"/>
        <end position="51"/>
    </location>
</feature>
<evidence type="ECO:0000313" key="3">
    <source>
        <dbReference type="Proteomes" id="UP000256913"/>
    </source>
</evidence>
<organism evidence="2 3">
    <name type="scientific">Asanoa ferruginea</name>
    <dbReference type="NCBI Taxonomy" id="53367"/>
    <lineage>
        <taxon>Bacteria</taxon>
        <taxon>Bacillati</taxon>
        <taxon>Actinomycetota</taxon>
        <taxon>Actinomycetes</taxon>
        <taxon>Micromonosporales</taxon>
        <taxon>Micromonosporaceae</taxon>
        <taxon>Asanoa</taxon>
    </lineage>
</organism>
<proteinExistence type="predicted"/>
<evidence type="ECO:0000313" key="2">
    <source>
        <dbReference type="EMBL" id="REF95840.1"/>
    </source>
</evidence>
<keyword evidence="1" id="KW-0812">Transmembrane</keyword>
<keyword evidence="1" id="KW-0472">Membrane</keyword>
<name>A0A3D9ZQC0_9ACTN</name>
<dbReference type="OrthoDB" id="5198493at2"/>
<evidence type="ECO:0000256" key="1">
    <source>
        <dbReference type="SAM" id="Phobius"/>
    </source>
</evidence>
<dbReference type="RefSeq" id="WP_116067454.1">
    <property type="nucleotide sequence ID" value="NZ_BONB01000147.1"/>
</dbReference>
<dbReference type="Proteomes" id="UP000256913">
    <property type="component" value="Unassembled WGS sequence"/>
</dbReference>
<keyword evidence="3" id="KW-1185">Reference proteome</keyword>